<dbReference type="Gene3D" id="3.40.710.10">
    <property type="entry name" value="DD-peptidase/beta-lactamase superfamily"/>
    <property type="match status" value="1"/>
</dbReference>
<dbReference type="Proteomes" id="UP001206312">
    <property type="component" value="Unassembled WGS sequence"/>
</dbReference>
<evidence type="ECO:0000313" key="3">
    <source>
        <dbReference type="Proteomes" id="UP001206312"/>
    </source>
</evidence>
<dbReference type="Pfam" id="PF00144">
    <property type="entry name" value="Beta-lactamase"/>
    <property type="match status" value="1"/>
</dbReference>
<dbReference type="RefSeq" id="WP_252741095.1">
    <property type="nucleotide sequence ID" value="NZ_JAMXIB010000005.1"/>
</dbReference>
<gene>
    <name evidence="2" type="ORF">NG653_07600</name>
</gene>
<dbReference type="SUPFAM" id="SSF56601">
    <property type="entry name" value="beta-lactamase/transpeptidase-like"/>
    <property type="match status" value="1"/>
</dbReference>
<keyword evidence="3" id="KW-1185">Reference proteome</keyword>
<name>A0ABT1AZD6_9FLAO</name>
<reference evidence="2 3" key="1">
    <citation type="submission" date="2022-06" db="EMBL/GenBank/DDBJ databases">
        <authorList>
            <person name="Xuan X."/>
        </authorList>
    </citation>
    <scope>NUCLEOTIDE SEQUENCE [LARGE SCALE GENOMIC DNA]</scope>
    <source>
        <strain evidence="2 3">2V75</strain>
    </source>
</reference>
<dbReference type="InterPro" id="IPR001466">
    <property type="entry name" value="Beta-lactam-related"/>
</dbReference>
<dbReference type="InterPro" id="IPR012338">
    <property type="entry name" value="Beta-lactam/transpept-like"/>
</dbReference>
<dbReference type="InterPro" id="IPR050789">
    <property type="entry name" value="Diverse_Enzym_Activities"/>
</dbReference>
<dbReference type="EMBL" id="JAMXIB010000005">
    <property type="protein sequence ID" value="MCO5724718.1"/>
    <property type="molecule type" value="Genomic_DNA"/>
</dbReference>
<evidence type="ECO:0000313" key="2">
    <source>
        <dbReference type="EMBL" id="MCO5724718.1"/>
    </source>
</evidence>
<dbReference type="PANTHER" id="PTHR43283">
    <property type="entry name" value="BETA-LACTAMASE-RELATED"/>
    <property type="match status" value="1"/>
</dbReference>
<comment type="caution">
    <text evidence="2">The sequence shown here is derived from an EMBL/GenBank/DDBJ whole genome shotgun (WGS) entry which is preliminary data.</text>
</comment>
<accession>A0ABT1AZD6</accession>
<evidence type="ECO:0000259" key="1">
    <source>
        <dbReference type="Pfam" id="PF00144"/>
    </source>
</evidence>
<feature type="domain" description="Beta-lactamase-related" evidence="1">
    <location>
        <begin position="31"/>
        <end position="339"/>
    </location>
</feature>
<sequence length="368" mass="40071">MASIWQHLRRWLRPLSREGAHGERDPRERANALLRALSEDGQVPGLAIRALYRGTDWFTAGYGMADLGRPLPVEPEKTVFRVASISKPITATALARMVSEGALDLDEDLRAWVPEFPERHGRVSLRQLAAHTAGLRAYRGKEAALNLPLTIAESLPLFVEDPLEYKPGEGYGYNSFDSVLLSLAMERAGGRPFHELVDDLVLGPIGMAHTHMEVPGTPVPGQAQFYTRRAGVFRPATPVDTRYKLAGGGYLSTVYDICRLGQAYLDGGIASRDVLEPFLTTQQVAGAPTYYGLGWQVSRDAAGRPYFGHVGNTVGGYSNFYVYPESGLVVCALINCSVPGIQPVLDASVEALHQSLPPLSRGGEPVLF</sequence>
<organism evidence="2 3">
    <name type="scientific">Robiginitalea marina</name>
    <dbReference type="NCBI Taxonomy" id="2954105"/>
    <lineage>
        <taxon>Bacteria</taxon>
        <taxon>Pseudomonadati</taxon>
        <taxon>Bacteroidota</taxon>
        <taxon>Flavobacteriia</taxon>
        <taxon>Flavobacteriales</taxon>
        <taxon>Flavobacteriaceae</taxon>
        <taxon>Robiginitalea</taxon>
    </lineage>
</organism>
<dbReference type="PANTHER" id="PTHR43283:SF3">
    <property type="entry name" value="BETA-LACTAMASE FAMILY PROTEIN (AFU_ORTHOLOGUE AFUA_5G07500)"/>
    <property type="match status" value="1"/>
</dbReference>
<proteinExistence type="predicted"/>
<protein>
    <submittedName>
        <fullName evidence="2">Beta-lactamase family protein</fullName>
    </submittedName>
</protein>